<evidence type="ECO:0000313" key="1">
    <source>
        <dbReference type="EMBL" id="KAJ9637166.1"/>
    </source>
</evidence>
<evidence type="ECO:0000313" key="2">
    <source>
        <dbReference type="Proteomes" id="UP001172680"/>
    </source>
</evidence>
<protein>
    <submittedName>
        <fullName evidence="1">Uncharacterized protein</fullName>
    </submittedName>
</protein>
<reference evidence="1" key="1">
    <citation type="submission" date="2022-10" db="EMBL/GenBank/DDBJ databases">
        <title>Culturing micro-colonial fungi from biological soil crusts in the Mojave desert and describing Neophaeococcomyces mojavensis, and introducing the new genera and species Taxawa tesnikishii.</title>
        <authorList>
            <person name="Kurbessoian T."/>
            <person name="Stajich J.E."/>
        </authorList>
    </citation>
    <scope>NUCLEOTIDE SEQUENCE</scope>
    <source>
        <strain evidence="1">JES_115</strain>
    </source>
</reference>
<name>A0ACC2YPD2_9PEZI</name>
<dbReference type="EMBL" id="JAPDRP010000023">
    <property type="protein sequence ID" value="KAJ9637166.1"/>
    <property type="molecule type" value="Genomic_DNA"/>
</dbReference>
<organism evidence="1 2">
    <name type="scientific">Coniosporium tulheliwenetii</name>
    <dbReference type="NCBI Taxonomy" id="3383036"/>
    <lineage>
        <taxon>Eukaryota</taxon>
        <taxon>Fungi</taxon>
        <taxon>Dikarya</taxon>
        <taxon>Ascomycota</taxon>
        <taxon>Pezizomycotina</taxon>
        <taxon>Dothideomycetes</taxon>
        <taxon>Dothideomycetes incertae sedis</taxon>
        <taxon>Coniosporium</taxon>
    </lineage>
</organism>
<sequence>MSNVAFDDSSLQFPPSFRSWSEVIIKTITWHFTGLAAAGCVTALRGVPRDRQWKYYREVLHFLYSPTYPAGQLLLNATKVGYPLLNKKLPGGDWQYFLGCVAGMEAAVIPSPGSPPTRFVPLILVPPEVAQHETQPRDAWWVGTLVPPLVVFAQCVGQLISFSRRADKDAIWALDSRNLLATVGILGAVLNTWIISIPNLAWSVTPGTDPAVIPASVALDDEELRTEVSALRFACLLMLLIHSHSDDENAKMVRGGWFHGLSPGFLTAYSLVAVGVCVELGNGFVAWYSRDRDLVRVGIPGWLVFHMGGIVLLAIELVKDVDKFQGCPESCKIPASKRYFWKDPWEAVLFI</sequence>
<accession>A0ACC2YPD2</accession>
<gene>
    <name evidence="1" type="ORF">H2199_007452</name>
</gene>
<comment type="caution">
    <text evidence="1">The sequence shown here is derived from an EMBL/GenBank/DDBJ whole genome shotgun (WGS) entry which is preliminary data.</text>
</comment>
<dbReference type="Proteomes" id="UP001172680">
    <property type="component" value="Unassembled WGS sequence"/>
</dbReference>
<proteinExistence type="predicted"/>
<keyword evidence="2" id="KW-1185">Reference proteome</keyword>